<dbReference type="STRING" id="1305675.BFG57_11890"/>
<keyword evidence="2" id="KW-1185">Reference proteome</keyword>
<gene>
    <name evidence="1" type="ORF">BFG57_11890</name>
</gene>
<protein>
    <recommendedName>
        <fullName evidence="3">LysM domain-containing protein</fullName>
    </recommendedName>
</protein>
<dbReference type="RefSeq" id="WP_069716305.1">
    <property type="nucleotide sequence ID" value="NZ_MJEH01000010.1"/>
</dbReference>
<dbReference type="EMBL" id="MJEH01000010">
    <property type="protein sequence ID" value="OEH93730.1"/>
    <property type="molecule type" value="Genomic_DNA"/>
</dbReference>
<name>A0A1E5LI23_9BACI</name>
<sequence length="107" mass="12007">MKRIMLSLLATFILYCVYADLTMGTLHSATTEYKADTTDTNIHATEITVKQGDTLLSLIETLHDGKIPVSIETLIHDFETYNSNATPTTMKIGESYYIPLYQDIKSP</sequence>
<accession>A0A1E5LI23</accession>
<dbReference type="Proteomes" id="UP000095209">
    <property type="component" value="Unassembled WGS sequence"/>
</dbReference>
<evidence type="ECO:0000313" key="2">
    <source>
        <dbReference type="Proteomes" id="UP000095209"/>
    </source>
</evidence>
<proteinExistence type="predicted"/>
<reference evidence="1 2" key="1">
    <citation type="submission" date="2016-08" db="EMBL/GenBank/DDBJ databases">
        <title>Genome of Bacillus solimangrovi GH2-4.</title>
        <authorList>
            <person name="Lim S."/>
            <person name="Kim B.-C."/>
        </authorList>
    </citation>
    <scope>NUCLEOTIDE SEQUENCE [LARGE SCALE GENOMIC DNA]</scope>
    <source>
        <strain evidence="1 2">GH2-4</strain>
    </source>
</reference>
<evidence type="ECO:0008006" key="3">
    <source>
        <dbReference type="Google" id="ProtNLM"/>
    </source>
</evidence>
<dbReference type="OrthoDB" id="2691912at2"/>
<dbReference type="AlphaFoldDB" id="A0A1E5LI23"/>
<comment type="caution">
    <text evidence="1">The sequence shown here is derived from an EMBL/GenBank/DDBJ whole genome shotgun (WGS) entry which is preliminary data.</text>
</comment>
<evidence type="ECO:0000313" key="1">
    <source>
        <dbReference type="EMBL" id="OEH93730.1"/>
    </source>
</evidence>
<organism evidence="1 2">
    <name type="scientific">Bacillus solimangrovi</name>
    <dbReference type="NCBI Taxonomy" id="1305675"/>
    <lineage>
        <taxon>Bacteria</taxon>
        <taxon>Bacillati</taxon>
        <taxon>Bacillota</taxon>
        <taxon>Bacilli</taxon>
        <taxon>Bacillales</taxon>
        <taxon>Bacillaceae</taxon>
        <taxon>Bacillus</taxon>
    </lineage>
</organism>